<dbReference type="Proteomes" id="UP001292079">
    <property type="component" value="Unassembled WGS sequence"/>
</dbReference>
<dbReference type="SUPFAM" id="SSF103657">
    <property type="entry name" value="BAR/IMD domain-like"/>
    <property type="match status" value="1"/>
</dbReference>
<keyword evidence="1" id="KW-0175">Coiled coil</keyword>
<gene>
    <name evidence="3" type="ORF">MN116_002422</name>
</gene>
<dbReference type="Pfam" id="PF03114">
    <property type="entry name" value="BAR"/>
    <property type="match status" value="1"/>
</dbReference>
<dbReference type="InterPro" id="IPR004148">
    <property type="entry name" value="BAR_dom"/>
</dbReference>
<evidence type="ECO:0000256" key="1">
    <source>
        <dbReference type="SAM" id="Coils"/>
    </source>
</evidence>
<sequence length="255" mass="29280">MKKFLDNTNTKLNRALQKTNEVIGRAEKTEFDDDFVALLKDAESTHEASKHIMEAIELWINPCVLRKFDDVASKVESMVTDNKSYWLKVPAKLPAEHLGDTLVNAAVDVGICTTYGTALKECGEYGREIAAIESRRNSILEKNTLYPLHRFLAIEWPDIQKERSHLESVRLDYDQLRSKVKHNDPSDPENVKKLENAKDILYKQLEVTRSKLQLVKSVNQTNLVALKELVAAQRNYFNECRQKTEELSSYLEGLR</sequence>
<comment type="caution">
    <text evidence="3">The sequence shown here is derived from an EMBL/GenBank/DDBJ whole genome shotgun (WGS) entry which is preliminary data.</text>
</comment>
<organism evidence="3 4">
    <name type="scientific">Schistosoma mekongi</name>
    <name type="common">Parasitic worm</name>
    <dbReference type="NCBI Taxonomy" id="38744"/>
    <lineage>
        <taxon>Eukaryota</taxon>
        <taxon>Metazoa</taxon>
        <taxon>Spiralia</taxon>
        <taxon>Lophotrochozoa</taxon>
        <taxon>Platyhelminthes</taxon>
        <taxon>Trematoda</taxon>
        <taxon>Digenea</taxon>
        <taxon>Strigeidida</taxon>
        <taxon>Schistosomatoidea</taxon>
        <taxon>Schistosomatidae</taxon>
        <taxon>Schistosoma</taxon>
    </lineage>
</organism>
<evidence type="ECO:0000313" key="3">
    <source>
        <dbReference type="EMBL" id="KAK4475359.1"/>
    </source>
</evidence>
<dbReference type="InterPro" id="IPR027267">
    <property type="entry name" value="AH/BAR_dom_sf"/>
</dbReference>
<name>A0AAE2D8P0_SCHME</name>
<dbReference type="PROSITE" id="PS51021">
    <property type="entry name" value="BAR"/>
    <property type="match status" value="1"/>
</dbReference>
<dbReference type="SMART" id="SM00721">
    <property type="entry name" value="BAR"/>
    <property type="match status" value="1"/>
</dbReference>
<evidence type="ECO:0000313" key="4">
    <source>
        <dbReference type="Proteomes" id="UP001292079"/>
    </source>
</evidence>
<dbReference type="Gene3D" id="1.20.1270.60">
    <property type="entry name" value="Arfaptin homology (AH) domain/BAR domain"/>
    <property type="match status" value="1"/>
</dbReference>
<accession>A0AAE2D8P0</accession>
<feature type="coiled-coil region" evidence="1">
    <location>
        <begin position="159"/>
        <end position="211"/>
    </location>
</feature>
<dbReference type="GO" id="GO:0005737">
    <property type="term" value="C:cytoplasm"/>
    <property type="evidence" value="ECO:0007669"/>
    <property type="project" value="InterPro"/>
</dbReference>
<evidence type="ECO:0000259" key="2">
    <source>
        <dbReference type="PROSITE" id="PS51021"/>
    </source>
</evidence>
<reference evidence="3" key="1">
    <citation type="submission" date="2022-04" db="EMBL/GenBank/DDBJ databases">
        <authorList>
            <person name="Xu L."/>
            <person name="Lv Z."/>
        </authorList>
    </citation>
    <scope>NUCLEOTIDE SEQUENCE</scope>
    <source>
        <strain evidence="3">LV_2022a</strain>
    </source>
</reference>
<proteinExistence type="predicted"/>
<dbReference type="EMBL" id="JALJAT010000001">
    <property type="protein sequence ID" value="KAK4475359.1"/>
    <property type="molecule type" value="Genomic_DNA"/>
</dbReference>
<keyword evidence="4" id="KW-1185">Reference proteome</keyword>
<dbReference type="AlphaFoldDB" id="A0AAE2D8P0"/>
<protein>
    <recommendedName>
        <fullName evidence="2">BAR domain-containing protein</fullName>
    </recommendedName>
</protein>
<feature type="domain" description="BAR" evidence="2">
    <location>
        <begin position="20"/>
        <end position="255"/>
    </location>
</feature>
<reference evidence="3" key="2">
    <citation type="journal article" date="2023" name="Infect Dis Poverty">
        <title>Chromosome-scale genome of the human blood fluke Schistosoma mekongi and its implications for public health.</title>
        <authorList>
            <person name="Zhou M."/>
            <person name="Xu L."/>
            <person name="Xu D."/>
            <person name="Chen W."/>
            <person name="Khan J."/>
            <person name="Hu Y."/>
            <person name="Huang H."/>
            <person name="Wei H."/>
            <person name="Zhang Y."/>
            <person name="Chusongsang P."/>
            <person name="Tanasarnprasert K."/>
            <person name="Hu X."/>
            <person name="Limpanont Y."/>
            <person name="Lv Z."/>
        </authorList>
    </citation>
    <scope>NUCLEOTIDE SEQUENCE</scope>
    <source>
        <strain evidence="3">LV_2022a</strain>
    </source>
</reference>